<dbReference type="RefSeq" id="WP_183409205.1">
    <property type="nucleotide sequence ID" value="NZ_JACHWY010000001.1"/>
</dbReference>
<dbReference type="InterPro" id="IPR036397">
    <property type="entry name" value="RNaseH_sf"/>
</dbReference>
<dbReference type="Gene3D" id="3.30.420.10">
    <property type="entry name" value="Ribonuclease H-like superfamily/Ribonuclease H"/>
    <property type="match status" value="1"/>
</dbReference>
<name>A0A7W4W3K8_9GAMM</name>
<dbReference type="PANTHER" id="PTHR47649:SF1">
    <property type="entry name" value="RIBONUCLEASE D"/>
    <property type="match status" value="1"/>
</dbReference>
<dbReference type="GO" id="GO:0033890">
    <property type="term" value="F:ribonuclease D activity"/>
    <property type="evidence" value="ECO:0007669"/>
    <property type="project" value="UniProtKB-UniRule"/>
</dbReference>
<reference evidence="8 9" key="1">
    <citation type="submission" date="2020-08" db="EMBL/GenBank/DDBJ databases">
        <title>Genomic Encyclopedia of Type Strains, Phase III (KMG-III): the genomes of soil and plant-associated and newly described type strains.</title>
        <authorList>
            <person name="Whitman W."/>
        </authorList>
    </citation>
    <scope>NUCLEOTIDE SEQUENCE [LARGE SCALE GENOMIC DNA]</scope>
    <source>
        <strain evidence="8 9">CECT 8654</strain>
    </source>
</reference>
<dbReference type="EMBL" id="JACHWY010000001">
    <property type="protein sequence ID" value="MBB3046513.1"/>
    <property type="molecule type" value="Genomic_DNA"/>
</dbReference>
<keyword evidence="1 6" id="KW-0963">Cytoplasm</keyword>
<comment type="cofactor">
    <cofactor evidence="6">
        <name>a divalent metal cation</name>
        <dbReference type="ChEBI" id="CHEBI:60240"/>
    </cofactor>
</comment>
<organism evidence="8 9">
    <name type="scientific">Litorivivens lipolytica</name>
    <dbReference type="NCBI Taxonomy" id="1524264"/>
    <lineage>
        <taxon>Bacteria</taxon>
        <taxon>Pseudomonadati</taxon>
        <taxon>Pseudomonadota</taxon>
        <taxon>Gammaproteobacteria</taxon>
        <taxon>Litorivivens</taxon>
    </lineage>
</organism>
<keyword evidence="5 6" id="KW-0269">Exonuclease</keyword>
<evidence type="ECO:0000256" key="5">
    <source>
        <dbReference type="ARBA" id="ARBA00022839"/>
    </source>
</evidence>
<comment type="subcellular location">
    <subcellularLocation>
        <location evidence="6">Cytoplasm</location>
    </subcellularLocation>
</comment>
<feature type="domain" description="HRDC" evidence="7">
    <location>
        <begin position="211"/>
        <end position="291"/>
    </location>
</feature>
<dbReference type="CDD" id="cd06142">
    <property type="entry name" value="RNaseD_exo"/>
    <property type="match status" value="1"/>
</dbReference>
<dbReference type="HAMAP" id="MF_01899">
    <property type="entry name" value="RNase_D"/>
    <property type="match status" value="1"/>
</dbReference>
<dbReference type="Pfam" id="PF01612">
    <property type="entry name" value="DNA_pol_A_exo1"/>
    <property type="match status" value="1"/>
</dbReference>
<keyword evidence="2 6" id="KW-0819">tRNA processing</keyword>
<accession>A0A7W4W3K8</accession>
<comment type="function">
    <text evidence="6">Exonuclease involved in the 3' processing of various precursor tRNAs. Initiates hydrolysis at the 3'-terminus of an RNA molecule and releases 5'-mononucleotides.</text>
</comment>
<comment type="catalytic activity">
    <reaction evidence="6">
        <text>Exonucleolytic cleavage that removes extra residues from the 3'-terminus of tRNA to produce 5'-mononucleotides.</text>
        <dbReference type="EC" id="3.1.13.5"/>
    </reaction>
</comment>
<proteinExistence type="inferred from homology"/>
<dbReference type="PROSITE" id="PS50967">
    <property type="entry name" value="HRDC"/>
    <property type="match status" value="1"/>
</dbReference>
<evidence type="ECO:0000313" key="9">
    <source>
        <dbReference type="Proteomes" id="UP000537130"/>
    </source>
</evidence>
<evidence type="ECO:0000256" key="1">
    <source>
        <dbReference type="ARBA" id="ARBA00022490"/>
    </source>
</evidence>
<dbReference type="GO" id="GO:0008408">
    <property type="term" value="F:3'-5' exonuclease activity"/>
    <property type="evidence" value="ECO:0007669"/>
    <property type="project" value="InterPro"/>
</dbReference>
<dbReference type="Pfam" id="PF00570">
    <property type="entry name" value="HRDC"/>
    <property type="match status" value="1"/>
</dbReference>
<dbReference type="InterPro" id="IPR002121">
    <property type="entry name" value="HRDC_dom"/>
</dbReference>
<comment type="similarity">
    <text evidence="6">Belongs to the RNase D family.</text>
</comment>
<dbReference type="GO" id="GO:0000166">
    <property type="term" value="F:nucleotide binding"/>
    <property type="evidence" value="ECO:0007669"/>
    <property type="project" value="InterPro"/>
</dbReference>
<dbReference type="InterPro" id="IPR044876">
    <property type="entry name" value="HRDC_dom_sf"/>
</dbReference>
<dbReference type="SUPFAM" id="SSF47819">
    <property type="entry name" value="HRDC-like"/>
    <property type="match status" value="2"/>
</dbReference>
<gene>
    <name evidence="6" type="primary">rnd</name>
    <name evidence="8" type="ORF">FHR99_000749</name>
</gene>
<evidence type="ECO:0000256" key="6">
    <source>
        <dbReference type="HAMAP-Rule" id="MF_01899"/>
    </source>
</evidence>
<dbReference type="GO" id="GO:0005737">
    <property type="term" value="C:cytoplasm"/>
    <property type="evidence" value="ECO:0007669"/>
    <property type="project" value="UniProtKB-SubCell"/>
</dbReference>
<sequence>MSVDYQYIDSDAVLETMCQQLAQAEVLALDTEFMRTDTFYPIPALLQLSDGEAVYLVDPLAISDWQALQQLLTCASPVKVMHSVSEDFEVFQRLFGVVPRPLLDTQVGAALASLDSGMGYQRLVAELLDIEVDKGETRSNWLQRPLSDSQCLYAALDVVHLLPVYRKLQSILEESGRFGWWQEEGERQVNSAQPLAPEQYYQRVKSGWKLSASEQARLKALCTWRETEARERDVPRGRILKDALCVDVVRRQPQSSSDLSRLKDITPSIVRRFGDAICEAIEDVPPLTQNELLLPPPAGEGRDQMKSLRQQVDKLSETLGISRDVIMSKKLLEETVRQQGLPADYRGWRSELLADTLHALFGSREA</sequence>
<evidence type="ECO:0000259" key="7">
    <source>
        <dbReference type="PROSITE" id="PS50967"/>
    </source>
</evidence>
<dbReference type="PANTHER" id="PTHR47649">
    <property type="entry name" value="RIBONUCLEASE D"/>
    <property type="match status" value="1"/>
</dbReference>
<keyword evidence="4 6" id="KW-0378">Hydrolase</keyword>
<keyword evidence="9" id="KW-1185">Reference proteome</keyword>
<protein>
    <recommendedName>
        <fullName evidence="6">Ribonuclease D</fullName>
        <shortName evidence="6">RNase D</shortName>
        <ecNumber evidence="6">3.1.13.5</ecNumber>
    </recommendedName>
</protein>
<dbReference type="AlphaFoldDB" id="A0A7W4W3K8"/>
<dbReference type="GO" id="GO:0042780">
    <property type="term" value="P:tRNA 3'-end processing"/>
    <property type="evidence" value="ECO:0007669"/>
    <property type="project" value="UniProtKB-UniRule"/>
</dbReference>
<dbReference type="Gene3D" id="1.10.150.80">
    <property type="entry name" value="HRDC domain"/>
    <property type="match status" value="2"/>
</dbReference>
<dbReference type="SUPFAM" id="SSF53098">
    <property type="entry name" value="Ribonuclease H-like"/>
    <property type="match status" value="1"/>
</dbReference>
<keyword evidence="3 6" id="KW-0540">Nuclease</keyword>
<evidence type="ECO:0000256" key="4">
    <source>
        <dbReference type="ARBA" id="ARBA00022801"/>
    </source>
</evidence>
<comment type="caution">
    <text evidence="8">The sequence shown here is derived from an EMBL/GenBank/DDBJ whole genome shotgun (WGS) entry which is preliminary data.</text>
</comment>
<dbReference type="InterPro" id="IPR006292">
    <property type="entry name" value="RNase_D"/>
</dbReference>
<dbReference type="SMART" id="SM00474">
    <property type="entry name" value="35EXOc"/>
    <property type="match status" value="1"/>
</dbReference>
<dbReference type="SMART" id="SM00341">
    <property type="entry name" value="HRDC"/>
    <property type="match status" value="1"/>
</dbReference>
<dbReference type="NCBIfam" id="TIGR01388">
    <property type="entry name" value="rnd"/>
    <property type="match status" value="1"/>
</dbReference>
<dbReference type="Proteomes" id="UP000537130">
    <property type="component" value="Unassembled WGS sequence"/>
</dbReference>
<evidence type="ECO:0000313" key="8">
    <source>
        <dbReference type="EMBL" id="MBB3046513.1"/>
    </source>
</evidence>
<dbReference type="GO" id="GO:0003676">
    <property type="term" value="F:nucleic acid binding"/>
    <property type="evidence" value="ECO:0007669"/>
    <property type="project" value="InterPro"/>
</dbReference>
<dbReference type="EC" id="3.1.13.5" evidence="6"/>
<evidence type="ECO:0000256" key="2">
    <source>
        <dbReference type="ARBA" id="ARBA00022694"/>
    </source>
</evidence>
<dbReference type="InterPro" id="IPR051086">
    <property type="entry name" value="RNase_D-like"/>
</dbReference>
<dbReference type="InterPro" id="IPR002562">
    <property type="entry name" value="3'-5'_exonuclease_dom"/>
</dbReference>
<dbReference type="InterPro" id="IPR010997">
    <property type="entry name" value="HRDC-like_sf"/>
</dbReference>
<evidence type="ECO:0000256" key="3">
    <source>
        <dbReference type="ARBA" id="ARBA00022722"/>
    </source>
</evidence>
<dbReference type="InterPro" id="IPR012337">
    <property type="entry name" value="RNaseH-like_sf"/>
</dbReference>